<dbReference type="PROSITE" id="PS51192">
    <property type="entry name" value="HELICASE_ATP_BIND_1"/>
    <property type="match status" value="1"/>
</dbReference>
<dbReference type="SUPFAM" id="SSF52540">
    <property type="entry name" value="P-loop containing nucleoside triphosphate hydrolases"/>
    <property type="match status" value="2"/>
</dbReference>
<dbReference type="InterPro" id="IPR001650">
    <property type="entry name" value="Helicase_C-like"/>
</dbReference>
<dbReference type="Gene3D" id="3.40.50.10810">
    <property type="entry name" value="Tandem AAA-ATPase domain"/>
    <property type="match status" value="1"/>
</dbReference>
<dbReference type="PANTHER" id="PTHR10799">
    <property type="entry name" value="SNF2/RAD54 HELICASE FAMILY"/>
    <property type="match status" value="1"/>
</dbReference>
<protein>
    <recommendedName>
        <fullName evidence="6">DNA helicase</fullName>
    </recommendedName>
</protein>
<dbReference type="Pfam" id="PF00176">
    <property type="entry name" value="SNF2-rel_dom"/>
    <property type="match status" value="1"/>
</dbReference>
<dbReference type="eggNOG" id="COG0553">
    <property type="taxonomic scope" value="Bacteria"/>
</dbReference>
<organism evidence="4 5">
    <name type="scientific">Sphingobacterium paucimobilis HER1398</name>
    <dbReference type="NCBI Taxonomy" id="1346330"/>
    <lineage>
        <taxon>Bacteria</taxon>
        <taxon>Pseudomonadati</taxon>
        <taxon>Bacteroidota</taxon>
        <taxon>Sphingobacteriia</taxon>
        <taxon>Sphingobacteriales</taxon>
        <taxon>Sphingobacteriaceae</taxon>
        <taxon>Sphingobacterium</taxon>
    </lineage>
</organism>
<dbReference type="InterPro" id="IPR038718">
    <property type="entry name" value="SNF2-like_sf"/>
</dbReference>
<dbReference type="RefSeq" id="WP_021068950.1">
    <property type="nucleotide sequence ID" value="NZ_ATDL01000004.1"/>
</dbReference>
<comment type="caution">
    <text evidence="4">The sequence shown here is derived from an EMBL/GenBank/DDBJ whole genome shotgun (WGS) entry which is preliminary data.</text>
</comment>
<evidence type="ECO:0008006" key="6">
    <source>
        <dbReference type="Google" id="ProtNLM"/>
    </source>
</evidence>
<reference evidence="4 5" key="1">
    <citation type="journal article" date="2013" name="Genome Announc.">
        <title>The Draft Genome Sequence of Sphingomonas paucimobilis Strain HER1398 (Proteobacteria), Host to the Giant PAU Phage, Indicates That It Is a Member of the Genus Sphingobacterium (Bacteroidetes).</title>
        <authorList>
            <person name="White R.A.III."/>
            <person name="Suttle C.A."/>
        </authorList>
    </citation>
    <scope>NUCLEOTIDE SEQUENCE [LARGE SCALE GENOMIC DNA]</scope>
    <source>
        <strain evidence="4 5">HER1398</strain>
    </source>
</reference>
<dbReference type="PATRIC" id="fig|1346330.5.peg.769"/>
<dbReference type="GO" id="GO:0016787">
    <property type="term" value="F:hydrolase activity"/>
    <property type="evidence" value="ECO:0007669"/>
    <property type="project" value="UniProtKB-KW"/>
</dbReference>
<dbReference type="OrthoDB" id="9760715at2"/>
<sequence length="1118" mass="129227">MDPKHAVILRDIVLTSCSIYDIMRYLDTEVKDIVLEEHELFYPLHIQIDQALFTKNSMGPMYPEVGIHQEGTSLALTCTCGIQSDKLCVHQFEVLDAILKREELRVFFDDRLRDSRLRSLAAGYGLEHEHDMDSYFYLRYEDGRTQFFSKQKELLRIDQSFLRQPSFARSTSALPALLERSDSKKWILVLSRHRFYDQLNFLLFEAAFTQEDKLKNPLTPVDLTRQLLLDNTVETLRFLTALLSCQNRFEGEVTETENMALQIIASNPMGLRVYFHDRDRSDSIVAKSLFPVKLAVVKPELKLKVLKKEPFYEISSTLHLLGNLVPVAELAIKNDLFILFKEQYIYVPDSDLMRVIRFFKSNNEILLVHSSKYDAFETQFLAPIEDYVEVEYGYIYKAASTALPVEQETEKQKLIYLQKEGSIISITPVVRYGEAEVPVYSRKQLYTIDAAGNRFKLNRDRKYEDDLTALIMRQHPDFAEQLQYGQYFYLYKDKFFDEDWFLSAFESWRADGVRILGFKELEGTRINAHAAKIDIKVNSGKDWFNVHLKVDFGGQTAKLRQIQRAFKNKSKFVELDDGTLGLMPDEWMDRIAGYFSMGYLEKELLHIPKVRFSEVAACFEREVLAEEVREELNVFQQEFLDATEIPQAAVPMGLQAVLRNYQHEGFNWLCFLDRFGFGGCLADDMGLGKTVQVIAFLLHLKEKYASAPNLIVVPTSLLFNWEDELFRFAPELHVLNYNSVTRNRQEQAFSAYDVVLVSYGVLVSDISTFKKEKFQYVFLDEGQLIKNPNSERYKAVCLLQSFNRIVLTGTPIENSTFDIYGLFSFACPGLLGNKQFFRDTYAIPIDQFEFQRRAIELERRIAPFLLRRTKSQVIAELPEKTETLIYCEMGDRQRDIYTRYEDEVRSYINSTDADSLEGDRIHVLASLTKLRQICNSPALLQEGYSAAYSVKIDVLLDQIKSKMQVHKILVFSQFVGMLDLIKERLDHEEIAYSYLTGQSKDRKAIVSEFQSDDAIRVFLISLKAGGVGLNLTGADYVYLIDPWWNPAVENQAIDRSYRIGQDKKVTAVRLICTHTIEEKIADLQHRKQKLAGDLIGSGSAWTHNLSKQDLLHLVNRTD</sequence>
<dbReference type="STRING" id="1346330.M472_19040"/>
<evidence type="ECO:0000259" key="2">
    <source>
        <dbReference type="PROSITE" id="PS51192"/>
    </source>
</evidence>
<name>U2JDU8_9SPHI</name>
<evidence type="ECO:0000313" key="5">
    <source>
        <dbReference type="Proteomes" id="UP000016584"/>
    </source>
</evidence>
<feature type="domain" description="Helicase C-terminal" evidence="3">
    <location>
        <begin position="955"/>
        <end position="1106"/>
    </location>
</feature>
<proteinExistence type="predicted"/>
<dbReference type="SMART" id="SM00487">
    <property type="entry name" value="DEXDc"/>
    <property type="match status" value="1"/>
</dbReference>
<dbReference type="PROSITE" id="PS51194">
    <property type="entry name" value="HELICASE_CTER"/>
    <property type="match status" value="1"/>
</dbReference>
<dbReference type="SMART" id="SM00490">
    <property type="entry name" value="HELICc"/>
    <property type="match status" value="1"/>
</dbReference>
<dbReference type="EMBL" id="ATDL01000004">
    <property type="protein sequence ID" value="ERJ60853.1"/>
    <property type="molecule type" value="Genomic_DNA"/>
</dbReference>
<evidence type="ECO:0000313" key="4">
    <source>
        <dbReference type="EMBL" id="ERJ60853.1"/>
    </source>
</evidence>
<accession>U2JDU8</accession>
<dbReference type="CDD" id="cd18793">
    <property type="entry name" value="SF2_C_SNF"/>
    <property type="match status" value="1"/>
</dbReference>
<keyword evidence="1" id="KW-0378">Hydrolase</keyword>
<evidence type="ECO:0000259" key="3">
    <source>
        <dbReference type="PROSITE" id="PS51194"/>
    </source>
</evidence>
<dbReference type="InterPro" id="IPR049730">
    <property type="entry name" value="SNF2/RAD54-like_C"/>
</dbReference>
<dbReference type="Proteomes" id="UP000016584">
    <property type="component" value="Unassembled WGS sequence"/>
</dbReference>
<dbReference type="InterPro" id="IPR000330">
    <property type="entry name" value="SNF2_N"/>
</dbReference>
<feature type="domain" description="Helicase ATP-binding" evidence="2">
    <location>
        <begin position="670"/>
        <end position="829"/>
    </location>
</feature>
<dbReference type="InterPro" id="IPR027417">
    <property type="entry name" value="P-loop_NTPase"/>
</dbReference>
<dbReference type="InterPro" id="IPR014001">
    <property type="entry name" value="Helicase_ATP-bd"/>
</dbReference>
<dbReference type="Gene3D" id="3.40.50.300">
    <property type="entry name" value="P-loop containing nucleotide triphosphate hydrolases"/>
    <property type="match status" value="1"/>
</dbReference>
<gene>
    <name evidence="4" type="ORF">M472_19040</name>
</gene>
<keyword evidence="5" id="KW-1185">Reference proteome</keyword>
<dbReference type="Pfam" id="PF00271">
    <property type="entry name" value="Helicase_C"/>
    <property type="match status" value="1"/>
</dbReference>
<dbReference type="GO" id="GO:0005524">
    <property type="term" value="F:ATP binding"/>
    <property type="evidence" value="ECO:0007669"/>
    <property type="project" value="InterPro"/>
</dbReference>
<evidence type="ECO:0000256" key="1">
    <source>
        <dbReference type="ARBA" id="ARBA00022801"/>
    </source>
</evidence>
<dbReference type="AlphaFoldDB" id="U2JDU8"/>